<dbReference type="InterPro" id="IPR052527">
    <property type="entry name" value="Metal_cation-efflux_comp"/>
</dbReference>
<dbReference type="RefSeq" id="WP_018372700.1">
    <property type="nucleotide sequence ID" value="NZ_LT906439.1"/>
</dbReference>
<evidence type="ECO:0000256" key="3">
    <source>
        <dbReference type="ARBA" id="ARBA00022989"/>
    </source>
</evidence>
<evidence type="ECO:0000256" key="1">
    <source>
        <dbReference type="ARBA" id="ARBA00004141"/>
    </source>
</evidence>
<evidence type="ECO:0000313" key="7">
    <source>
        <dbReference type="Proteomes" id="UP000215185"/>
    </source>
</evidence>
<dbReference type="GO" id="GO:0016020">
    <property type="term" value="C:membrane"/>
    <property type="evidence" value="ECO:0007669"/>
    <property type="project" value="UniProtKB-SubCell"/>
</dbReference>
<dbReference type="STRING" id="1123308.GCA_000380085_00144"/>
<keyword evidence="3 5" id="KW-1133">Transmembrane helix</keyword>
<reference evidence="6 7" key="1">
    <citation type="submission" date="2017-06" db="EMBL/GenBank/DDBJ databases">
        <authorList>
            <consortium name="Pathogen Informatics"/>
        </authorList>
    </citation>
    <scope>NUCLEOTIDE SEQUENCE [LARGE SCALE GENOMIC DNA]</scope>
    <source>
        <strain evidence="6 7">NCTC13788</strain>
    </source>
</reference>
<organism evidence="6 7">
    <name type="scientific">Streptococcus merionis</name>
    <dbReference type="NCBI Taxonomy" id="400065"/>
    <lineage>
        <taxon>Bacteria</taxon>
        <taxon>Bacillati</taxon>
        <taxon>Bacillota</taxon>
        <taxon>Bacilli</taxon>
        <taxon>Lactobacillales</taxon>
        <taxon>Streptococcaceae</taxon>
        <taxon>Streptococcus</taxon>
    </lineage>
</organism>
<keyword evidence="6" id="KW-0489">Methyltransferase</keyword>
<keyword evidence="6" id="KW-0808">Transferase</keyword>
<evidence type="ECO:0000256" key="4">
    <source>
        <dbReference type="ARBA" id="ARBA00023136"/>
    </source>
</evidence>
<evidence type="ECO:0000313" key="6">
    <source>
        <dbReference type="EMBL" id="SNU87849.1"/>
    </source>
</evidence>
<dbReference type="Pfam" id="PF04140">
    <property type="entry name" value="ICMT"/>
    <property type="match status" value="1"/>
</dbReference>
<gene>
    <name evidence="6" type="ORF">SAMEA4412692_00802</name>
</gene>
<dbReference type="OrthoDB" id="5363370at2"/>
<dbReference type="GO" id="GO:0032259">
    <property type="term" value="P:methylation"/>
    <property type="evidence" value="ECO:0007669"/>
    <property type="project" value="UniProtKB-KW"/>
</dbReference>
<dbReference type="EMBL" id="LT906439">
    <property type="protein sequence ID" value="SNU87849.1"/>
    <property type="molecule type" value="Genomic_DNA"/>
</dbReference>
<feature type="transmembrane region" description="Helical" evidence="5">
    <location>
        <begin position="41"/>
        <end position="60"/>
    </location>
</feature>
<sequence>MIIAIVLLVFGLRLFFLKRSIRNEKRILQNGGREYGAQNTKYITILHILFYLGCFSEALVHQTSMDFLSMFGLALLVASMVALCTVIHLLGDIWTVKLMILKDHKFVDHWLFRTIKHPNYYLNVIPELLGLALLCHAKWTFLALCPFYLVVLYRRIKEEERLIRDIIIPNGIKS</sequence>
<keyword evidence="4 5" id="KW-0472">Membrane</keyword>
<dbReference type="eggNOG" id="COG1755">
    <property type="taxonomic scope" value="Bacteria"/>
</dbReference>
<proteinExistence type="predicted"/>
<keyword evidence="7" id="KW-1185">Reference proteome</keyword>
<accession>A0A239SRG9</accession>
<name>A0A239SRG9_9STRE</name>
<dbReference type="KEGG" id="smen:SAMEA4412692_0802"/>
<feature type="transmembrane region" description="Helical" evidence="5">
    <location>
        <begin position="67"/>
        <end position="90"/>
    </location>
</feature>
<dbReference type="PANTHER" id="PTHR43847:SF1">
    <property type="entry name" value="BLL3993 PROTEIN"/>
    <property type="match status" value="1"/>
</dbReference>
<protein>
    <submittedName>
        <fullName evidence="6">Isoprenylcysteine carboxyl methyltransferase</fullName>
    </submittedName>
</protein>
<dbReference type="PANTHER" id="PTHR43847">
    <property type="entry name" value="BLL3993 PROTEIN"/>
    <property type="match status" value="1"/>
</dbReference>
<evidence type="ECO:0000256" key="2">
    <source>
        <dbReference type="ARBA" id="ARBA00022692"/>
    </source>
</evidence>
<evidence type="ECO:0000256" key="5">
    <source>
        <dbReference type="SAM" id="Phobius"/>
    </source>
</evidence>
<dbReference type="Proteomes" id="UP000215185">
    <property type="component" value="Chromosome 1"/>
</dbReference>
<dbReference type="Gene3D" id="1.20.120.1630">
    <property type="match status" value="1"/>
</dbReference>
<keyword evidence="2 5" id="KW-0812">Transmembrane</keyword>
<dbReference type="InterPro" id="IPR007269">
    <property type="entry name" value="ICMT_MeTrfase"/>
</dbReference>
<feature type="transmembrane region" description="Helical" evidence="5">
    <location>
        <begin position="128"/>
        <end position="153"/>
    </location>
</feature>
<dbReference type="AlphaFoldDB" id="A0A239SRG9"/>
<comment type="subcellular location">
    <subcellularLocation>
        <location evidence="1">Membrane</location>
        <topology evidence="1">Multi-pass membrane protein</topology>
    </subcellularLocation>
</comment>
<dbReference type="GO" id="GO:0004671">
    <property type="term" value="F:protein C-terminal S-isoprenylcysteine carboxyl O-methyltransferase activity"/>
    <property type="evidence" value="ECO:0007669"/>
    <property type="project" value="InterPro"/>
</dbReference>